<name>A0AAD4ZXZ7_PRUDU</name>
<accession>A0AAD4ZXZ7</accession>
<gene>
    <name evidence="1" type="ORF">L3X38_009141</name>
</gene>
<comment type="caution">
    <text evidence="1">The sequence shown here is derived from an EMBL/GenBank/DDBJ whole genome shotgun (WGS) entry which is preliminary data.</text>
</comment>
<dbReference type="AlphaFoldDB" id="A0AAD4ZXZ7"/>
<organism evidence="1 2">
    <name type="scientific">Prunus dulcis</name>
    <name type="common">Almond</name>
    <name type="synonym">Amygdalus dulcis</name>
    <dbReference type="NCBI Taxonomy" id="3755"/>
    <lineage>
        <taxon>Eukaryota</taxon>
        <taxon>Viridiplantae</taxon>
        <taxon>Streptophyta</taxon>
        <taxon>Embryophyta</taxon>
        <taxon>Tracheophyta</taxon>
        <taxon>Spermatophyta</taxon>
        <taxon>Magnoliopsida</taxon>
        <taxon>eudicotyledons</taxon>
        <taxon>Gunneridae</taxon>
        <taxon>Pentapetalae</taxon>
        <taxon>rosids</taxon>
        <taxon>fabids</taxon>
        <taxon>Rosales</taxon>
        <taxon>Rosaceae</taxon>
        <taxon>Amygdaloideae</taxon>
        <taxon>Amygdaleae</taxon>
        <taxon>Prunus</taxon>
    </lineage>
</organism>
<dbReference type="EMBL" id="JAJFAZ020000001">
    <property type="protein sequence ID" value="KAI5356246.1"/>
    <property type="molecule type" value="Genomic_DNA"/>
</dbReference>
<proteinExistence type="predicted"/>
<keyword evidence="2" id="KW-1185">Reference proteome</keyword>
<evidence type="ECO:0000313" key="1">
    <source>
        <dbReference type="EMBL" id="KAI5356246.1"/>
    </source>
</evidence>
<dbReference type="Proteomes" id="UP001054821">
    <property type="component" value="Chromosome 1"/>
</dbReference>
<evidence type="ECO:0000313" key="2">
    <source>
        <dbReference type="Proteomes" id="UP001054821"/>
    </source>
</evidence>
<protein>
    <submittedName>
        <fullName evidence="1">Uncharacterized protein</fullName>
    </submittedName>
</protein>
<sequence length="81" mass="8967">MSKFEFPKLSRNDIVTILADSQIVAISDRDLVNQTLISSPTSSPESLAISTSSTRKIMSKLSLLPWSNLRTRIFTLTRLGA</sequence>
<reference evidence="1 2" key="1">
    <citation type="journal article" date="2022" name="G3 (Bethesda)">
        <title>Whole-genome sequence and methylome profiling of the almond [Prunus dulcis (Mill.) D.A. Webb] cultivar 'Nonpareil'.</title>
        <authorList>
            <person name="D'Amico-Willman K.M."/>
            <person name="Ouma W.Z."/>
            <person name="Meulia T."/>
            <person name="Sideli G.M."/>
            <person name="Gradziel T.M."/>
            <person name="Fresnedo-Ramirez J."/>
        </authorList>
    </citation>
    <scope>NUCLEOTIDE SEQUENCE [LARGE SCALE GENOMIC DNA]</scope>
    <source>
        <strain evidence="1">Clone GOH B32 T37-40</strain>
    </source>
</reference>